<keyword evidence="1" id="KW-0732">Signal</keyword>
<name>A0A2K8YZ61_9BACT</name>
<dbReference type="EMBL" id="CP025096">
    <property type="protein sequence ID" value="AUD02891.1"/>
    <property type="molecule type" value="Genomic_DNA"/>
</dbReference>
<evidence type="ECO:0008006" key="4">
    <source>
        <dbReference type="Google" id="ProtNLM"/>
    </source>
</evidence>
<feature type="signal peptide" evidence="1">
    <location>
        <begin position="1"/>
        <end position="17"/>
    </location>
</feature>
<keyword evidence="3" id="KW-1185">Reference proteome</keyword>
<dbReference type="Proteomes" id="UP000232883">
    <property type="component" value="Chromosome"/>
</dbReference>
<reference evidence="2 3" key="1">
    <citation type="submission" date="2017-11" db="EMBL/GenBank/DDBJ databases">
        <title>Taxonomic description and genome sequences of Spirosoma HA7 sp. nov., isolated from pollen microhabitat of Corylus avellana.</title>
        <authorList>
            <person name="Ambika Manirajan B."/>
            <person name="Suarez C."/>
            <person name="Ratering S."/>
            <person name="Geissler-Plaum R."/>
            <person name="Cardinale M."/>
            <person name="Sylvia S."/>
        </authorList>
    </citation>
    <scope>NUCLEOTIDE SEQUENCE [LARGE SCALE GENOMIC DNA]</scope>
    <source>
        <strain evidence="2 3">HA7</strain>
    </source>
</reference>
<accession>A0A2K8YZ61</accession>
<dbReference type="KEGG" id="spir:CWM47_14240"/>
<evidence type="ECO:0000313" key="2">
    <source>
        <dbReference type="EMBL" id="AUD02891.1"/>
    </source>
</evidence>
<evidence type="ECO:0000256" key="1">
    <source>
        <dbReference type="SAM" id="SignalP"/>
    </source>
</evidence>
<protein>
    <recommendedName>
        <fullName evidence="4">Secreted protein</fullName>
    </recommendedName>
</protein>
<evidence type="ECO:0000313" key="3">
    <source>
        <dbReference type="Proteomes" id="UP000232883"/>
    </source>
</evidence>
<organism evidence="2 3">
    <name type="scientific">Spirosoma pollinicola</name>
    <dbReference type="NCBI Taxonomy" id="2057025"/>
    <lineage>
        <taxon>Bacteria</taxon>
        <taxon>Pseudomonadati</taxon>
        <taxon>Bacteroidota</taxon>
        <taxon>Cytophagia</taxon>
        <taxon>Cytophagales</taxon>
        <taxon>Cytophagaceae</taxon>
        <taxon>Spirosoma</taxon>
    </lineage>
</organism>
<sequence>MYLFFLFTNFVALAATAAQKIAFFNSGCIQNTAKNAFAIEGVFSFSAILSYRAQIELFINGFPSRFTKTN</sequence>
<proteinExistence type="predicted"/>
<feature type="chain" id="PRO_5014888241" description="Secreted protein" evidence="1">
    <location>
        <begin position="18"/>
        <end position="70"/>
    </location>
</feature>
<dbReference type="AlphaFoldDB" id="A0A2K8YZ61"/>
<gene>
    <name evidence="2" type="ORF">CWM47_14240</name>
</gene>